<accession>A0ACA9QSE0</accession>
<dbReference type="Proteomes" id="UP000789920">
    <property type="component" value="Unassembled WGS sequence"/>
</dbReference>
<dbReference type="EMBL" id="CAJVQC010035129">
    <property type="protein sequence ID" value="CAG8758223.1"/>
    <property type="molecule type" value="Genomic_DNA"/>
</dbReference>
<name>A0ACA9QSE0_9GLOM</name>
<gene>
    <name evidence="1" type="ORF">RPERSI_LOCUS14934</name>
</gene>
<proteinExistence type="predicted"/>
<sequence>YDAVCKARTMLQKAIQEDSKKKITEVQEMLKLREFVLRVVKEEGWNVAAKISKPTSNKNDKFRKLLTEARKQAKPSERFYTSYSRGT</sequence>
<evidence type="ECO:0000313" key="1">
    <source>
        <dbReference type="EMBL" id="CAG8758223.1"/>
    </source>
</evidence>
<reference evidence="1" key="1">
    <citation type="submission" date="2021-06" db="EMBL/GenBank/DDBJ databases">
        <authorList>
            <person name="Kallberg Y."/>
            <person name="Tangrot J."/>
            <person name="Rosling A."/>
        </authorList>
    </citation>
    <scope>NUCLEOTIDE SEQUENCE</scope>
    <source>
        <strain evidence="1">MA461A</strain>
    </source>
</reference>
<keyword evidence="2" id="KW-1185">Reference proteome</keyword>
<protein>
    <submittedName>
        <fullName evidence="1">26445_t:CDS:1</fullName>
    </submittedName>
</protein>
<evidence type="ECO:0000313" key="2">
    <source>
        <dbReference type="Proteomes" id="UP000789920"/>
    </source>
</evidence>
<organism evidence="1 2">
    <name type="scientific">Racocetra persica</name>
    <dbReference type="NCBI Taxonomy" id="160502"/>
    <lineage>
        <taxon>Eukaryota</taxon>
        <taxon>Fungi</taxon>
        <taxon>Fungi incertae sedis</taxon>
        <taxon>Mucoromycota</taxon>
        <taxon>Glomeromycotina</taxon>
        <taxon>Glomeromycetes</taxon>
        <taxon>Diversisporales</taxon>
        <taxon>Gigasporaceae</taxon>
        <taxon>Racocetra</taxon>
    </lineage>
</organism>
<comment type="caution">
    <text evidence="1">The sequence shown here is derived from an EMBL/GenBank/DDBJ whole genome shotgun (WGS) entry which is preliminary data.</text>
</comment>
<feature type="non-terminal residue" evidence="1">
    <location>
        <position position="1"/>
    </location>
</feature>